<name>A0ACB0ETN2_RANTA</name>
<proteinExistence type="predicted"/>
<evidence type="ECO:0000313" key="2">
    <source>
        <dbReference type="Proteomes" id="UP001162501"/>
    </source>
</evidence>
<dbReference type="EMBL" id="OX596109">
    <property type="protein sequence ID" value="CAI9703653.1"/>
    <property type="molecule type" value="Genomic_DNA"/>
</dbReference>
<sequence length="124" mass="13673">MLYIRRLCFSDIGMSTSSNLSLVVSRNLTASCCFFIATKPEEEEMNTRMTILSPDRDQPSALAGSGLAGTWRWNSAAATAHLQSAGVWGEGRDPQPSCSRCQSHRFEGQPHEAHEGSTLQWKNL</sequence>
<reference evidence="1" key="1">
    <citation type="submission" date="2023-05" db="EMBL/GenBank/DDBJ databases">
        <authorList>
            <consortium name="ELIXIR-Norway"/>
        </authorList>
    </citation>
    <scope>NUCLEOTIDE SEQUENCE</scope>
</reference>
<protein>
    <submittedName>
        <fullName evidence="1">Uncharacterized protein</fullName>
    </submittedName>
</protein>
<accession>A0ACB0ETN2</accession>
<organism evidence="1 2">
    <name type="scientific">Rangifer tarandus platyrhynchus</name>
    <name type="common">Svalbard reindeer</name>
    <dbReference type="NCBI Taxonomy" id="3082113"/>
    <lineage>
        <taxon>Eukaryota</taxon>
        <taxon>Metazoa</taxon>
        <taxon>Chordata</taxon>
        <taxon>Craniata</taxon>
        <taxon>Vertebrata</taxon>
        <taxon>Euteleostomi</taxon>
        <taxon>Mammalia</taxon>
        <taxon>Eutheria</taxon>
        <taxon>Laurasiatheria</taxon>
        <taxon>Artiodactyla</taxon>
        <taxon>Ruminantia</taxon>
        <taxon>Pecora</taxon>
        <taxon>Cervidae</taxon>
        <taxon>Odocoileinae</taxon>
        <taxon>Rangifer</taxon>
    </lineage>
</organism>
<dbReference type="Proteomes" id="UP001162501">
    <property type="component" value="Chromosome 25"/>
</dbReference>
<evidence type="ECO:0000313" key="1">
    <source>
        <dbReference type="EMBL" id="CAI9703653.1"/>
    </source>
</evidence>
<gene>
    <name evidence="1" type="ORF">MRATA1EN3_LOCUS14866</name>
</gene>